<sequence>MNLLQRRMGAIWLFAMVVLAFVIAESESLTSDEKDQIEKGLSAGKEIIGYIKEKDFAQTVKKLAESASQFLGALGPFTSFILAFVSTDSAELTYMKEMMTEIDARFSKVEARLGDIQTLIEWTNVEQSLGAIELTVATLDMEFKLFYSTSGSASEKRIHFINVYDNNYGVSGSKLYLMIVGEGGTFIENVCESIMKKTKYDRKETNDYLLGVLKILLQAIRLELSYYDIQGLKTIYETRKTEWDRRIVKVTEMFEKTDADVTNAYLKQTKEDARRFANEKRALSNLDFAVKLCDMLKEKYYWCEWFCLIYDDDIDADQHRVDVCGGHILWQESGRNIAVASKATTATRMNKNSAESVLNRFTFSYWWDILYDGTKIHEGNRKAYAVFDKMRDNIANLCSVAVVQQNADVYWHKSDTSRLAHRSLSHYWWVFAFG</sequence>
<feature type="signal peptide" evidence="1">
    <location>
        <begin position="1"/>
        <end position="24"/>
    </location>
</feature>
<protein>
    <submittedName>
        <fullName evidence="2">Uncharacterized protein</fullName>
    </submittedName>
</protein>
<feature type="chain" id="PRO_5035915736" evidence="1">
    <location>
        <begin position="25"/>
        <end position="434"/>
    </location>
</feature>
<dbReference type="Proteomes" id="UP000749559">
    <property type="component" value="Unassembled WGS sequence"/>
</dbReference>
<dbReference type="InterPro" id="IPR039051">
    <property type="entry name" value="SE-CTX-like"/>
</dbReference>
<accession>A0A8S4Q850</accession>
<evidence type="ECO:0000313" key="3">
    <source>
        <dbReference type="Proteomes" id="UP000749559"/>
    </source>
</evidence>
<gene>
    <name evidence="2" type="ORF">OFUS_LOCUS25778</name>
</gene>
<reference evidence="2" key="1">
    <citation type="submission" date="2022-03" db="EMBL/GenBank/DDBJ databases">
        <authorList>
            <person name="Martin C."/>
        </authorList>
    </citation>
    <scope>NUCLEOTIDE SEQUENCE</scope>
</reference>
<keyword evidence="3" id="KW-1185">Reference proteome</keyword>
<dbReference type="OrthoDB" id="4405280at2759"/>
<dbReference type="PANTHER" id="PTHR40472">
    <property type="entry name" value="RICIN B-TYPE LECTIN DOMAIN-CONTAINING PROTEIN"/>
    <property type="match status" value="1"/>
</dbReference>
<organism evidence="2 3">
    <name type="scientific">Owenia fusiformis</name>
    <name type="common">Polychaete worm</name>
    <dbReference type="NCBI Taxonomy" id="6347"/>
    <lineage>
        <taxon>Eukaryota</taxon>
        <taxon>Metazoa</taxon>
        <taxon>Spiralia</taxon>
        <taxon>Lophotrochozoa</taxon>
        <taxon>Annelida</taxon>
        <taxon>Polychaeta</taxon>
        <taxon>Sedentaria</taxon>
        <taxon>Canalipalpata</taxon>
        <taxon>Sabellida</taxon>
        <taxon>Oweniida</taxon>
        <taxon>Oweniidae</taxon>
        <taxon>Owenia</taxon>
    </lineage>
</organism>
<name>A0A8S4Q850_OWEFU</name>
<dbReference type="EMBL" id="CAIIXF020000012">
    <property type="protein sequence ID" value="CAH1802060.1"/>
    <property type="molecule type" value="Genomic_DNA"/>
</dbReference>
<evidence type="ECO:0000256" key="1">
    <source>
        <dbReference type="SAM" id="SignalP"/>
    </source>
</evidence>
<proteinExistence type="predicted"/>
<keyword evidence="1" id="KW-0732">Signal</keyword>
<evidence type="ECO:0000313" key="2">
    <source>
        <dbReference type="EMBL" id="CAH1802060.1"/>
    </source>
</evidence>
<dbReference type="AlphaFoldDB" id="A0A8S4Q850"/>
<comment type="caution">
    <text evidence="2">The sequence shown here is derived from an EMBL/GenBank/DDBJ whole genome shotgun (WGS) entry which is preliminary data.</text>
</comment>
<dbReference type="PANTHER" id="PTHR40472:SF10">
    <property type="entry name" value="RAPUNZEL 5"/>
    <property type="match status" value="1"/>
</dbReference>